<organism evidence="2">
    <name type="scientific">Chelativorans sp. (strain BNC1)</name>
    <dbReference type="NCBI Taxonomy" id="266779"/>
    <lineage>
        <taxon>Bacteria</taxon>
        <taxon>Pseudomonadati</taxon>
        <taxon>Pseudomonadota</taxon>
        <taxon>Alphaproteobacteria</taxon>
        <taxon>Hyphomicrobiales</taxon>
        <taxon>Phyllobacteriaceae</taxon>
        <taxon>Chelativorans</taxon>
    </lineage>
</organism>
<accession>Q11C68</accession>
<name>Q11C68_CHESB</name>
<dbReference type="EMBL" id="CP000390">
    <property type="protein sequence ID" value="ABG65007.1"/>
    <property type="molecule type" value="Genomic_DNA"/>
</dbReference>
<dbReference type="HOGENOM" id="CLU_153062_0_0_5"/>
<reference evidence="2" key="1">
    <citation type="submission" date="2006-06" db="EMBL/GenBank/DDBJ databases">
        <title>Complete sequence of chromosome of Chelativorans sp. BNC1.</title>
        <authorList>
            <consortium name="US DOE Joint Genome Institute"/>
            <person name="Copeland A."/>
            <person name="Lucas S."/>
            <person name="Lapidus A."/>
            <person name="Barry K."/>
            <person name="Detter J.C."/>
            <person name="Glavina del Rio T."/>
            <person name="Hammon N."/>
            <person name="Israni S."/>
            <person name="Dalin E."/>
            <person name="Tice H."/>
            <person name="Pitluck S."/>
            <person name="Chertkov O."/>
            <person name="Brettin T."/>
            <person name="Bruce D."/>
            <person name="Han C."/>
            <person name="Tapia R."/>
            <person name="Gilna P."/>
            <person name="Schmutz J."/>
            <person name="Larimer F."/>
            <person name="Land M."/>
            <person name="Hauser L."/>
            <person name="Kyrpides N."/>
            <person name="Mikhailova N."/>
            <person name="Richardson P."/>
        </authorList>
    </citation>
    <scope>NUCLEOTIDE SEQUENCE</scope>
    <source>
        <strain evidence="2">BNC1</strain>
    </source>
</reference>
<dbReference type="InterPro" id="IPR042204">
    <property type="entry name" value="2Fe-2S-bd_N"/>
</dbReference>
<dbReference type="InterPro" id="IPR036010">
    <property type="entry name" value="2Fe-2S_ferredoxin-like_sf"/>
</dbReference>
<dbReference type="Pfam" id="PF13510">
    <property type="entry name" value="Fer2_4"/>
    <property type="match status" value="1"/>
</dbReference>
<dbReference type="GO" id="GO:0016491">
    <property type="term" value="F:oxidoreductase activity"/>
    <property type="evidence" value="ECO:0007669"/>
    <property type="project" value="UniProtKB-KW"/>
</dbReference>
<sequence length="115" mass="12423">MMNRSQAQKQLQGKSVEAGGTLHRLCVRQSVPVTIYLDGSPIEARTGDSLLAAVMSAAARLRINEFDGSPRGGFCAMGACQDCWIWVEGRQRVRACTTLVEEGMRLSTTATVMGC</sequence>
<dbReference type="KEGG" id="mes:Meso_3638"/>
<evidence type="ECO:0000313" key="2">
    <source>
        <dbReference type="EMBL" id="ABG65007.1"/>
    </source>
</evidence>
<evidence type="ECO:0000256" key="1">
    <source>
        <dbReference type="ARBA" id="ARBA00023002"/>
    </source>
</evidence>
<dbReference type="eggNOG" id="COG3383">
    <property type="taxonomic scope" value="Bacteria"/>
</dbReference>
<dbReference type="AlphaFoldDB" id="Q11C68"/>
<dbReference type="STRING" id="266779.Meso_3638"/>
<dbReference type="GO" id="GO:0051536">
    <property type="term" value="F:iron-sulfur cluster binding"/>
    <property type="evidence" value="ECO:0007669"/>
    <property type="project" value="InterPro"/>
</dbReference>
<evidence type="ECO:0008006" key="3">
    <source>
        <dbReference type="Google" id="ProtNLM"/>
    </source>
</evidence>
<proteinExistence type="predicted"/>
<protein>
    <recommendedName>
        <fullName evidence="3">NAD(FAD)-dependent dehydrogenase</fullName>
    </recommendedName>
</protein>
<dbReference type="Gene3D" id="3.10.20.440">
    <property type="entry name" value="2Fe-2S iron-sulphur cluster binding domain, sarcosine oxidase, alpha subunit, N-terminal domain"/>
    <property type="match status" value="1"/>
</dbReference>
<dbReference type="SUPFAM" id="SSF54292">
    <property type="entry name" value="2Fe-2S ferredoxin-like"/>
    <property type="match status" value="1"/>
</dbReference>
<gene>
    <name evidence="2" type="ordered locus">Meso_3638</name>
</gene>
<keyword evidence="1" id="KW-0560">Oxidoreductase</keyword>